<keyword evidence="6" id="KW-1185">Reference proteome</keyword>
<comment type="similarity">
    <text evidence="1">Belongs to the LytR/CpsA/Psr (LCP) family.</text>
</comment>
<evidence type="ECO:0000313" key="6">
    <source>
        <dbReference type="Proteomes" id="UP000567246"/>
    </source>
</evidence>
<feature type="transmembrane region" description="Helical" evidence="3">
    <location>
        <begin position="33"/>
        <end position="52"/>
    </location>
</feature>
<feature type="compositionally biased region" description="Acidic residues" evidence="2">
    <location>
        <begin position="493"/>
        <end position="502"/>
    </location>
</feature>
<evidence type="ECO:0000256" key="1">
    <source>
        <dbReference type="ARBA" id="ARBA00006068"/>
    </source>
</evidence>
<dbReference type="Proteomes" id="UP000567246">
    <property type="component" value="Unassembled WGS sequence"/>
</dbReference>
<name>A0A7W9JJ24_9MICC</name>
<feature type="transmembrane region" description="Helical" evidence="3">
    <location>
        <begin position="59"/>
        <end position="81"/>
    </location>
</feature>
<dbReference type="InterPro" id="IPR050922">
    <property type="entry name" value="LytR/CpsA/Psr_CW_biosynth"/>
</dbReference>
<protein>
    <submittedName>
        <fullName evidence="5">LCP family protein required for cell wall assembly</fullName>
    </submittedName>
</protein>
<feature type="transmembrane region" description="Helical" evidence="3">
    <location>
        <begin position="93"/>
        <end position="114"/>
    </location>
</feature>
<dbReference type="AlphaFoldDB" id="A0A7W9JJ24"/>
<keyword evidence="3" id="KW-0472">Membrane</keyword>
<organism evidence="5 6">
    <name type="scientific">Micrococcus endophyticus</name>
    <dbReference type="NCBI Taxonomy" id="455343"/>
    <lineage>
        <taxon>Bacteria</taxon>
        <taxon>Bacillati</taxon>
        <taxon>Actinomycetota</taxon>
        <taxon>Actinomycetes</taxon>
        <taxon>Micrococcales</taxon>
        <taxon>Micrococcaceae</taxon>
        <taxon>Micrococcus</taxon>
    </lineage>
</organism>
<dbReference type="RefSeq" id="WP_184172131.1">
    <property type="nucleotide sequence ID" value="NZ_BAABAG010000004.1"/>
</dbReference>
<evidence type="ECO:0000259" key="4">
    <source>
        <dbReference type="Pfam" id="PF03816"/>
    </source>
</evidence>
<sequence>MSHAPGPFPAAGALRDPVRDPRVASPTERTRRALILTLLTLFVPGGAQVVAGSRPLGRAALRVTVAVWGVLLAGLLWWLVHRASLISLLARDGVLLVLAIALGLLAVGWAVLWIDTLRLIRLHLLAPGARKATAVATVLALVLTSGALLYGGWATNAGRGALGDVFGDGPAVARTEGRYNILVMGGDAGEGREGLRPDSIHVASVDARSGAVVMFSLPRNLQNAPFTEGSPLWSVYPDGFSCGDECILNALYTDVETRHPDLYPDAEDPGAEAMMDAAGGILGLEISGYALMDMGGFAQLIDAMGGVDLVTGGYVVHRGVRPDGEWGNIWWEPGEHHFDGEDALAFARSRHWSTDYARIRRQQCMQAAMLAQFSPGTVLTRFEQILDAGQQIVTTSLPQSQLGTFVDLAERSRGQEMRRLTVGPPDFGDTGDQFTTFPDYGLVHQRVDEMLAEEPGQAGGATGGEAGHAAGVGSGASALPLLTVLAVAAQEAVPDEVDEDDPATWPAPPTRPDGGAYTAEDLMLAEDLGQEDLLNHASSTNGLCAPGR</sequence>
<gene>
    <name evidence="5" type="ORF">HDA33_001402</name>
</gene>
<dbReference type="PANTHER" id="PTHR33392">
    <property type="entry name" value="POLYISOPRENYL-TEICHOIC ACID--PEPTIDOGLYCAN TEICHOIC ACID TRANSFERASE TAGU"/>
    <property type="match status" value="1"/>
</dbReference>
<dbReference type="EMBL" id="JACHMW010000001">
    <property type="protein sequence ID" value="MBB5848838.1"/>
    <property type="molecule type" value="Genomic_DNA"/>
</dbReference>
<comment type="caution">
    <text evidence="5">The sequence shown here is derived from an EMBL/GenBank/DDBJ whole genome shotgun (WGS) entry which is preliminary data.</text>
</comment>
<feature type="transmembrane region" description="Helical" evidence="3">
    <location>
        <begin position="134"/>
        <end position="153"/>
    </location>
</feature>
<proteinExistence type="inferred from homology"/>
<feature type="region of interest" description="Disordered" evidence="2">
    <location>
        <begin position="493"/>
        <end position="517"/>
    </location>
</feature>
<evidence type="ECO:0000256" key="3">
    <source>
        <dbReference type="SAM" id="Phobius"/>
    </source>
</evidence>
<evidence type="ECO:0000313" key="5">
    <source>
        <dbReference type="EMBL" id="MBB5848838.1"/>
    </source>
</evidence>
<accession>A0A7W9JJ24</accession>
<keyword evidence="3" id="KW-1133">Transmembrane helix</keyword>
<reference evidence="5 6" key="1">
    <citation type="submission" date="2020-08" db="EMBL/GenBank/DDBJ databases">
        <title>Sequencing the genomes of 1000 actinobacteria strains.</title>
        <authorList>
            <person name="Klenk H.-P."/>
        </authorList>
    </citation>
    <scope>NUCLEOTIDE SEQUENCE [LARGE SCALE GENOMIC DNA]</scope>
    <source>
        <strain evidence="5 6">DSM 17945</strain>
    </source>
</reference>
<dbReference type="PANTHER" id="PTHR33392:SF6">
    <property type="entry name" value="POLYISOPRENYL-TEICHOIC ACID--PEPTIDOGLYCAN TEICHOIC ACID TRANSFERASE TAGU"/>
    <property type="match status" value="1"/>
</dbReference>
<keyword evidence="3" id="KW-0812">Transmembrane</keyword>
<dbReference type="InterPro" id="IPR004474">
    <property type="entry name" value="LytR_CpsA_psr"/>
</dbReference>
<dbReference type="Pfam" id="PF03816">
    <property type="entry name" value="LytR_cpsA_psr"/>
    <property type="match status" value="1"/>
</dbReference>
<dbReference type="Gene3D" id="3.40.630.190">
    <property type="entry name" value="LCP protein"/>
    <property type="match status" value="1"/>
</dbReference>
<feature type="region of interest" description="Disordered" evidence="2">
    <location>
        <begin position="1"/>
        <end position="26"/>
    </location>
</feature>
<feature type="domain" description="Cell envelope-related transcriptional attenuator" evidence="4">
    <location>
        <begin position="196"/>
        <end position="372"/>
    </location>
</feature>
<evidence type="ECO:0000256" key="2">
    <source>
        <dbReference type="SAM" id="MobiDB-lite"/>
    </source>
</evidence>